<feature type="non-terminal residue" evidence="1">
    <location>
        <position position="96"/>
    </location>
</feature>
<protein>
    <submittedName>
        <fullName evidence="1">Uncharacterized protein</fullName>
    </submittedName>
</protein>
<comment type="caution">
    <text evidence="1">The sequence shown here is derived from an EMBL/GenBank/DDBJ whole genome shotgun (WGS) entry which is preliminary data.</text>
</comment>
<evidence type="ECO:0000313" key="1">
    <source>
        <dbReference type="EMBL" id="GAI81548.1"/>
    </source>
</evidence>
<name>X1RLQ1_9ZZZZ</name>
<sequence length="96" mass="10556">MIIPCFRCGKEIDTPNSSNADYVIAEDMIAKEPKEVLIALKHNQATLAKVAKIKSDKVAEGDLALPTEDFIRSKFEDNEYDAVEVPDVVTAQGQFG</sequence>
<proteinExistence type="predicted"/>
<organism evidence="1">
    <name type="scientific">marine sediment metagenome</name>
    <dbReference type="NCBI Taxonomy" id="412755"/>
    <lineage>
        <taxon>unclassified sequences</taxon>
        <taxon>metagenomes</taxon>
        <taxon>ecological metagenomes</taxon>
    </lineage>
</organism>
<dbReference type="AlphaFoldDB" id="X1RLQ1"/>
<dbReference type="EMBL" id="BARW01010875">
    <property type="protein sequence ID" value="GAI81548.1"/>
    <property type="molecule type" value="Genomic_DNA"/>
</dbReference>
<reference evidence="1" key="1">
    <citation type="journal article" date="2014" name="Front. Microbiol.">
        <title>High frequency of phylogenetically diverse reductive dehalogenase-homologous genes in deep subseafloor sedimentary metagenomes.</title>
        <authorList>
            <person name="Kawai M."/>
            <person name="Futagami T."/>
            <person name="Toyoda A."/>
            <person name="Takaki Y."/>
            <person name="Nishi S."/>
            <person name="Hori S."/>
            <person name="Arai W."/>
            <person name="Tsubouchi T."/>
            <person name="Morono Y."/>
            <person name="Uchiyama I."/>
            <person name="Ito T."/>
            <person name="Fujiyama A."/>
            <person name="Inagaki F."/>
            <person name="Takami H."/>
        </authorList>
    </citation>
    <scope>NUCLEOTIDE SEQUENCE</scope>
    <source>
        <strain evidence="1">Expedition CK06-06</strain>
    </source>
</reference>
<accession>X1RLQ1</accession>
<gene>
    <name evidence="1" type="ORF">S12H4_21211</name>
</gene>